<dbReference type="Proteomes" id="UP001175211">
    <property type="component" value="Unassembled WGS sequence"/>
</dbReference>
<dbReference type="AlphaFoldDB" id="A0AA39TPB3"/>
<reference evidence="2" key="1">
    <citation type="submission" date="2023-06" db="EMBL/GenBank/DDBJ databases">
        <authorList>
            <consortium name="Lawrence Berkeley National Laboratory"/>
            <person name="Ahrendt S."/>
            <person name="Sahu N."/>
            <person name="Indic B."/>
            <person name="Wong-Bajracharya J."/>
            <person name="Merenyi Z."/>
            <person name="Ke H.-M."/>
            <person name="Monk M."/>
            <person name="Kocsube S."/>
            <person name="Drula E."/>
            <person name="Lipzen A."/>
            <person name="Balint B."/>
            <person name="Henrissat B."/>
            <person name="Andreopoulos B."/>
            <person name="Martin F.M."/>
            <person name="Harder C.B."/>
            <person name="Rigling D."/>
            <person name="Ford K.L."/>
            <person name="Foster G.D."/>
            <person name="Pangilinan J."/>
            <person name="Papanicolaou A."/>
            <person name="Barry K."/>
            <person name="LaButti K."/>
            <person name="Viragh M."/>
            <person name="Koriabine M."/>
            <person name="Yan M."/>
            <person name="Riley R."/>
            <person name="Champramary S."/>
            <person name="Plett K.L."/>
            <person name="Tsai I.J."/>
            <person name="Slot J."/>
            <person name="Sipos G."/>
            <person name="Plett J."/>
            <person name="Nagy L.G."/>
            <person name="Grigoriev I.V."/>
        </authorList>
    </citation>
    <scope>NUCLEOTIDE SEQUENCE</scope>
    <source>
        <strain evidence="2">CCBAS 213</strain>
    </source>
</reference>
<evidence type="ECO:0000313" key="2">
    <source>
        <dbReference type="EMBL" id="KAK0461773.1"/>
    </source>
</evidence>
<feature type="chain" id="PRO_5041450417" evidence="1">
    <location>
        <begin position="22"/>
        <end position="75"/>
    </location>
</feature>
<dbReference type="RefSeq" id="XP_060333511.1">
    <property type="nucleotide sequence ID" value="XM_060472450.1"/>
</dbReference>
<proteinExistence type="predicted"/>
<keyword evidence="1" id="KW-0732">Signal</keyword>
<keyword evidence="3" id="KW-1185">Reference proteome</keyword>
<gene>
    <name evidence="2" type="ORF">EV420DRAFT_1527086</name>
</gene>
<name>A0AA39TPB3_ARMTA</name>
<protein>
    <submittedName>
        <fullName evidence="2">Uncharacterized protein</fullName>
    </submittedName>
</protein>
<dbReference type="EMBL" id="JAUEPS010000010">
    <property type="protein sequence ID" value="KAK0461773.1"/>
    <property type="molecule type" value="Genomic_DNA"/>
</dbReference>
<evidence type="ECO:0000256" key="1">
    <source>
        <dbReference type="SAM" id="SignalP"/>
    </source>
</evidence>
<comment type="caution">
    <text evidence="2">The sequence shown here is derived from an EMBL/GenBank/DDBJ whole genome shotgun (WGS) entry which is preliminary data.</text>
</comment>
<sequence length="75" mass="8651">MFIFSKTLFSMIVACMNCGEGQENTNATRPQFPEHHLVQSSLTGDQFTADYTITTGRKVGIYRINIMMNKCRWRI</sequence>
<dbReference type="GeneID" id="85355998"/>
<organism evidence="2 3">
    <name type="scientific">Armillaria tabescens</name>
    <name type="common">Ringless honey mushroom</name>
    <name type="synonym">Agaricus tabescens</name>
    <dbReference type="NCBI Taxonomy" id="1929756"/>
    <lineage>
        <taxon>Eukaryota</taxon>
        <taxon>Fungi</taxon>
        <taxon>Dikarya</taxon>
        <taxon>Basidiomycota</taxon>
        <taxon>Agaricomycotina</taxon>
        <taxon>Agaricomycetes</taxon>
        <taxon>Agaricomycetidae</taxon>
        <taxon>Agaricales</taxon>
        <taxon>Marasmiineae</taxon>
        <taxon>Physalacriaceae</taxon>
        <taxon>Desarmillaria</taxon>
    </lineage>
</organism>
<feature type="signal peptide" evidence="1">
    <location>
        <begin position="1"/>
        <end position="21"/>
    </location>
</feature>
<accession>A0AA39TPB3</accession>
<feature type="non-terminal residue" evidence="2">
    <location>
        <position position="75"/>
    </location>
</feature>
<evidence type="ECO:0000313" key="3">
    <source>
        <dbReference type="Proteomes" id="UP001175211"/>
    </source>
</evidence>